<dbReference type="Gramene" id="TuG1812G0100002692.01.T01">
    <property type="protein sequence ID" value="TuG1812G0100002692.01.T01"/>
    <property type="gene ID" value="TuG1812G0100002692.01"/>
</dbReference>
<name>A0A8R7K410_TRIUA</name>
<reference evidence="2" key="1">
    <citation type="journal article" date="2013" name="Nature">
        <title>Draft genome of the wheat A-genome progenitor Triticum urartu.</title>
        <authorList>
            <person name="Ling H.Q."/>
            <person name="Zhao S."/>
            <person name="Liu D."/>
            <person name="Wang J."/>
            <person name="Sun H."/>
            <person name="Zhang C."/>
            <person name="Fan H."/>
            <person name="Li D."/>
            <person name="Dong L."/>
            <person name="Tao Y."/>
            <person name="Gao C."/>
            <person name="Wu H."/>
            <person name="Li Y."/>
            <person name="Cui Y."/>
            <person name="Guo X."/>
            <person name="Zheng S."/>
            <person name="Wang B."/>
            <person name="Yu K."/>
            <person name="Liang Q."/>
            <person name="Yang W."/>
            <person name="Lou X."/>
            <person name="Chen J."/>
            <person name="Feng M."/>
            <person name="Jian J."/>
            <person name="Zhang X."/>
            <person name="Luo G."/>
            <person name="Jiang Y."/>
            <person name="Liu J."/>
            <person name="Wang Z."/>
            <person name="Sha Y."/>
            <person name="Zhang B."/>
            <person name="Wu H."/>
            <person name="Tang D."/>
            <person name="Shen Q."/>
            <person name="Xue P."/>
            <person name="Zou S."/>
            <person name="Wang X."/>
            <person name="Liu X."/>
            <person name="Wang F."/>
            <person name="Yang Y."/>
            <person name="An X."/>
            <person name="Dong Z."/>
            <person name="Zhang K."/>
            <person name="Zhang X."/>
            <person name="Luo M.C."/>
            <person name="Dvorak J."/>
            <person name="Tong Y."/>
            <person name="Wang J."/>
            <person name="Yang H."/>
            <person name="Li Z."/>
            <person name="Wang D."/>
            <person name="Zhang A."/>
            <person name="Wang J."/>
        </authorList>
    </citation>
    <scope>NUCLEOTIDE SEQUENCE</scope>
    <source>
        <strain evidence="2">cv. G1812</strain>
    </source>
</reference>
<proteinExistence type="predicted"/>
<organism evidence="1 2">
    <name type="scientific">Triticum urartu</name>
    <name type="common">Red wild einkorn</name>
    <name type="synonym">Crithodium urartu</name>
    <dbReference type="NCBI Taxonomy" id="4572"/>
    <lineage>
        <taxon>Eukaryota</taxon>
        <taxon>Viridiplantae</taxon>
        <taxon>Streptophyta</taxon>
        <taxon>Embryophyta</taxon>
        <taxon>Tracheophyta</taxon>
        <taxon>Spermatophyta</taxon>
        <taxon>Magnoliopsida</taxon>
        <taxon>Liliopsida</taxon>
        <taxon>Poales</taxon>
        <taxon>Poaceae</taxon>
        <taxon>BOP clade</taxon>
        <taxon>Pooideae</taxon>
        <taxon>Triticodae</taxon>
        <taxon>Triticeae</taxon>
        <taxon>Triticinae</taxon>
        <taxon>Triticum</taxon>
    </lineage>
</organism>
<keyword evidence="2" id="KW-1185">Reference proteome</keyword>
<reference evidence="1" key="2">
    <citation type="submission" date="2018-03" db="EMBL/GenBank/DDBJ databases">
        <title>The Triticum urartu genome reveals the dynamic nature of wheat genome evolution.</title>
        <authorList>
            <person name="Ling H."/>
            <person name="Ma B."/>
            <person name="Shi X."/>
            <person name="Liu H."/>
            <person name="Dong L."/>
            <person name="Sun H."/>
            <person name="Cao Y."/>
            <person name="Gao Q."/>
            <person name="Zheng S."/>
            <person name="Li Y."/>
            <person name="Yu Y."/>
            <person name="Du H."/>
            <person name="Qi M."/>
            <person name="Li Y."/>
            <person name="Yu H."/>
            <person name="Cui Y."/>
            <person name="Wang N."/>
            <person name="Chen C."/>
            <person name="Wu H."/>
            <person name="Zhao Y."/>
            <person name="Zhang J."/>
            <person name="Li Y."/>
            <person name="Zhou W."/>
            <person name="Zhang B."/>
            <person name="Hu W."/>
            <person name="Eijk M."/>
            <person name="Tang J."/>
            <person name="Witsenboer H."/>
            <person name="Zhao S."/>
            <person name="Li Z."/>
            <person name="Zhang A."/>
            <person name="Wang D."/>
            <person name="Liang C."/>
        </authorList>
    </citation>
    <scope>NUCLEOTIDE SEQUENCE [LARGE SCALE GENOMIC DNA]</scope>
    <source>
        <strain evidence="1">cv. G1812</strain>
    </source>
</reference>
<accession>A0A8R7K410</accession>
<dbReference type="EnsemblPlants" id="TuG1812G0100002692.01.T01">
    <property type="protein sequence ID" value="TuG1812G0100002692.01.T01"/>
    <property type="gene ID" value="TuG1812G0100002692.01"/>
</dbReference>
<reference evidence="1" key="3">
    <citation type="submission" date="2022-06" db="UniProtKB">
        <authorList>
            <consortium name="EnsemblPlants"/>
        </authorList>
    </citation>
    <scope>IDENTIFICATION</scope>
</reference>
<protein>
    <submittedName>
        <fullName evidence="1">Uncharacterized protein</fullName>
    </submittedName>
</protein>
<sequence>MIGMSYVQSMAAPIFKNSYLRADVLVTTVVFKFFKFKGGYLAEGRDIAGGEYCQAKDPYIVALVVD</sequence>
<dbReference type="AlphaFoldDB" id="A0A8R7K410"/>
<dbReference type="Proteomes" id="UP000015106">
    <property type="component" value="Chromosome 1"/>
</dbReference>
<evidence type="ECO:0000313" key="2">
    <source>
        <dbReference type="Proteomes" id="UP000015106"/>
    </source>
</evidence>
<evidence type="ECO:0000313" key="1">
    <source>
        <dbReference type="EnsemblPlants" id="TuG1812G0100002692.01.T01"/>
    </source>
</evidence>